<feature type="region of interest" description="Disordered" evidence="1">
    <location>
        <begin position="1"/>
        <end position="34"/>
    </location>
</feature>
<name>A0AA40K0R3_9PEZI</name>
<dbReference type="EMBL" id="JAUKUD010000006">
    <property type="protein sequence ID" value="KAK0741377.1"/>
    <property type="molecule type" value="Genomic_DNA"/>
</dbReference>
<accession>A0AA40K0R3</accession>
<organism evidence="2 3">
    <name type="scientific">Schizothecium vesticola</name>
    <dbReference type="NCBI Taxonomy" id="314040"/>
    <lineage>
        <taxon>Eukaryota</taxon>
        <taxon>Fungi</taxon>
        <taxon>Dikarya</taxon>
        <taxon>Ascomycota</taxon>
        <taxon>Pezizomycotina</taxon>
        <taxon>Sordariomycetes</taxon>
        <taxon>Sordariomycetidae</taxon>
        <taxon>Sordariales</taxon>
        <taxon>Schizotheciaceae</taxon>
        <taxon>Schizothecium</taxon>
    </lineage>
</organism>
<keyword evidence="3" id="KW-1185">Reference proteome</keyword>
<evidence type="ECO:0000313" key="2">
    <source>
        <dbReference type="EMBL" id="KAK0741377.1"/>
    </source>
</evidence>
<evidence type="ECO:0000256" key="1">
    <source>
        <dbReference type="SAM" id="MobiDB-lite"/>
    </source>
</evidence>
<dbReference type="AlphaFoldDB" id="A0AA40K0R3"/>
<proteinExistence type="predicted"/>
<protein>
    <submittedName>
        <fullName evidence="2">Uncharacterized protein</fullName>
    </submittedName>
</protein>
<reference evidence="2" key="1">
    <citation type="submission" date="2023-06" db="EMBL/GenBank/DDBJ databases">
        <title>Genome-scale phylogeny and comparative genomics of the fungal order Sordariales.</title>
        <authorList>
            <consortium name="Lawrence Berkeley National Laboratory"/>
            <person name="Hensen N."/>
            <person name="Bonometti L."/>
            <person name="Westerberg I."/>
            <person name="Brannstrom I.O."/>
            <person name="Guillou S."/>
            <person name="Cros-Aarteil S."/>
            <person name="Calhoun S."/>
            <person name="Haridas S."/>
            <person name="Kuo A."/>
            <person name="Mondo S."/>
            <person name="Pangilinan J."/>
            <person name="Riley R."/>
            <person name="LaButti K."/>
            <person name="Andreopoulos B."/>
            <person name="Lipzen A."/>
            <person name="Chen C."/>
            <person name="Yanf M."/>
            <person name="Daum C."/>
            <person name="Ng V."/>
            <person name="Clum A."/>
            <person name="Steindorff A."/>
            <person name="Ohm R."/>
            <person name="Martin F."/>
            <person name="Silar P."/>
            <person name="Natvig D."/>
            <person name="Lalanne C."/>
            <person name="Gautier V."/>
            <person name="Ament-velasquez S.L."/>
            <person name="Kruys A."/>
            <person name="Hutchinson M.I."/>
            <person name="Powell A.J."/>
            <person name="Barry K."/>
            <person name="Miller A.N."/>
            <person name="Grigoriev I.V."/>
            <person name="Debuchy R."/>
            <person name="Gladieux P."/>
            <person name="Thoren M.H."/>
            <person name="Johannesson H."/>
        </authorList>
    </citation>
    <scope>NUCLEOTIDE SEQUENCE</scope>
    <source>
        <strain evidence="2">SMH3187-1</strain>
    </source>
</reference>
<gene>
    <name evidence="2" type="ORF">B0T18DRAFT_229939</name>
</gene>
<sequence length="152" mass="16317">MAQTGAAGSATTTSHDIRTTNGCQEGQPHLLLPGRDQYSIREEGGSSINATLEDNCHPMCPWPPVSSLRVNATLRAIRPPMGESASQVSRLSPRMIGRSFIWASRRMGTASAFSDLSPKCSICVAVVRLIPDLTPSFPCTKPMPRCASSLFV</sequence>
<feature type="compositionally biased region" description="Low complexity" evidence="1">
    <location>
        <begin position="1"/>
        <end position="14"/>
    </location>
</feature>
<evidence type="ECO:0000313" key="3">
    <source>
        <dbReference type="Proteomes" id="UP001172155"/>
    </source>
</evidence>
<comment type="caution">
    <text evidence="2">The sequence shown here is derived from an EMBL/GenBank/DDBJ whole genome shotgun (WGS) entry which is preliminary data.</text>
</comment>
<dbReference type="Proteomes" id="UP001172155">
    <property type="component" value="Unassembled WGS sequence"/>
</dbReference>